<dbReference type="Proteomes" id="UP000276133">
    <property type="component" value="Unassembled WGS sequence"/>
</dbReference>
<dbReference type="STRING" id="10195.A0A3M7QII5"/>
<dbReference type="AlphaFoldDB" id="A0A3M7QII5"/>
<dbReference type="EMBL" id="REGN01006081">
    <property type="protein sequence ID" value="RNA10954.1"/>
    <property type="molecule type" value="Genomic_DNA"/>
</dbReference>
<keyword evidence="2" id="KW-1185">Reference proteome</keyword>
<accession>A0A3M7QII5</accession>
<organism evidence="1 2">
    <name type="scientific">Brachionus plicatilis</name>
    <name type="common">Marine rotifer</name>
    <name type="synonym">Brachionus muelleri</name>
    <dbReference type="NCBI Taxonomy" id="10195"/>
    <lineage>
        <taxon>Eukaryota</taxon>
        <taxon>Metazoa</taxon>
        <taxon>Spiralia</taxon>
        <taxon>Gnathifera</taxon>
        <taxon>Rotifera</taxon>
        <taxon>Eurotatoria</taxon>
        <taxon>Monogononta</taxon>
        <taxon>Pseudotrocha</taxon>
        <taxon>Ploima</taxon>
        <taxon>Brachionidae</taxon>
        <taxon>Brachionus</taxon>
    </lineage>
</organism>
<comment type="caution">
    <text evidence="1">The sequence shown here is derived from an EMBL/GenBank/DDBJ whole genome shotgun (WGS) entry which is preliminary data.</text>
</comment>
<evidence type="ECO:0000313" key="1">
    <source>
        <dbReference type="EMBL" id="RNA10954.1"/>
    </source>
</evidence>
<protein>
    <submittedName>
        <fullName evidence="1">Syntaxin-binding 5-like isoform X1</fullName>
    </submittedName>
</protein>
<gene>
    <name evidence="1" type="ORF">BpHYR1_040177</name>
</gene>
<proteinExistence type="predicted"/>
<reference evidence="1 2" key="1">
    <citation type="journal article" date="2018" name="Sci. Rep.">
        <title>Genomic signatures of local adaptation to the degree of environmental predictability in rotifers.</title>
        <authorList>
            <person name="Franch-Gras L."/>
            <person name="Hahn C."/>
            <person name="Garcia-Roger E.M."/>
            <person name="Carmona M.J."/>
            <person name="Serra M."/>
            <person name="Gomez A."/>
        </authorList>
    </citation>
    <scope>NUCLEOTIDE SEQUENCE [LARGE SCALE GENOMIC DNA]</scope>
    <source>
        <strain evidence="1">HYR1</strain>
    </source>
</reference>
<name>A0A3M7QII5_BRAPC</name>
<sequence length="131" mass="14658">MLKVNLNLNSNTYLVKEKDLLDRSLRTFAFGTKGHSLFMCSPSEIQKLYLSTPIGSSCLTDMLSEFFDPKVICPAPPKPNLFKSLFTTSPVDREELFGENSGKPSSCIVKNMDGEVQKTKNQLSELQKVSF</sequence>
<dbReference type="OrthoDB" id="19944at2759"/>
<evidence type="ECO:0000313" key="2">
    <source>
        <dbReference type="Proteomes" id="UP000276133"/>
    </source>
</evidence>